<dbReference type="Gene3D" id="3.40.50.12780">
    <property type="entry name" value="N-terminal domain of ligase-like"/>
    <property type="match status" value="1"/>
</dbReference>
<comment type="caution">
    <text evidence="1">The sequence shown here is derived from an EMBL/GenBank/DDBJ whole genome shotgun (WGS) entry which is preliminary data.</text>
</comment>
<dbReference type="EMBL" id="CAJHNH020005124">
    <property type="protein sequence ID" value="CAG5132168.1"/>
    <property type="molecule type" value="Genomic_DNA"/>
</dbReference>
<dbReference type="SUPFAM" id="SSF56801">
    <property type="entry name" value="Acetyl-CoA synthetase-like"/>
    <property type="match status" value="1"/>
</dbReference>
<organism evidence="1 2">
    <name type="scientific">Candidula unifasciata</name>
    <dbReference type="NCBI Taxonomy" id="100452"/>
    <lineage>
        <taxon>Eukaryota</taxon>
        <taxon>Metazoa</taxon>
        <taxon>Spiralia</taxon>
        <taxon>Lophotrochozoa</taxon>
        <taxon>Mollusca</taxon>
        <taxon>Gastropoda</taxon>
        <taxon>Heterobranchia</taxon>
        <taxon>Euthyneura</taxon>
        <taxon>Panpulmonata</taxon>
        <taxon>Eupulmonata</taxon>
        <taxon>Stylommatophora</taxon>
        <taxon>Helicina</taxon>
        <taxon>Helicoidea</taxon>
        <taxon>Geomitridae</taxon>
        <taxon>Candidula</taxon>
    </lineage>
</organism>
<reference evidence="1" key="1">
    <citation type="submission" date="2021-04" db="EMBL/GenBank/DDBJ databases">
        <authorList>
            <consortium name="Molecular Ecology Group"/>
        </authorList>
    </citation>
    <scope>NUCLEOTIDE SEQUENCE</scope>
</reference>
<dbReference type="AlphaFoldDB" id="A0A8S3ZVN8"/>
<dbReference type="PANTHER" id="PTHR42814">
    <property type="entry name" value="AMP-BINDING DOMAIN-CONTAINING PROTEIN"/>
    <property type="match status" value="1"/>
</dbReference>
<dbReference type="PANTHER" id="PTHR42814:SF3">
    <property type="entry name" value="BETA-N-ACETYLHEXOSAMINIDASE"/>
    <property type="match status" value="1"/>
</dbReference>
<protein>
    <recommendedName>
        <fullName evidence="3">AMP-dependent synthetase/ligase domain-containing protein</fullName>
    </recommendedName>
</protein>
<dbReference type="InterPro" id="IPR042099">
    <property type="entry name" value="ANL_N_sf"/>
</dbReference>
<dbReference type="OrthoDB" id="10253869at2759"/>
<evidence type="ECO:0000313" key="1">
    <source>
        <dbReference type="EMBL" id="CAG5132168.1"/>
    </source>
</evidence>
<proteinExistence type="predicted"/>
<accession>A0A8S3ZVN8</accession>
<sequence length="319" mass="35786">AIVFYDDNESRISLTNVQVRNLSERCSSLLRACGVHKGDVVCNLLPGSIEREITNFGIMLAGAIVMLGSNITDRNPHFWDPIRQAKVKYIIVDPSKDSPAWGMLKDDLEASDADIERSTNKEIPLVEKVFKFRVEHLIPTSSRCGVKSALDLIRCHDGTYVERVYAHDPAAIFVCKCAHQKHYKLVLRNHNMLVQIGHRVEDMFSLQSQDIIYNDWPVSWIPGLPFGYISVGSTIVKSTLINCSPQKVVVHTWDLIVKEKCTVASLQPPMIQMLTSHCEDIPEPHWKLRLLTTTGYVSQSAMDAIGPVTEAIAVCYSLI</sequence>
<feature type="non-terminal residue" evidence="1">
    <location>
        <position position="1"/>
    </location>
</feature>
<gene>
    <name evidence="1" type="ORF">CUNI_LOCUS17726</name>
</gene>
<evidence type="ECO:0008006" key="3">
    <source>
        <dbReference type="Google" id="ProtNLM"/>
    </source>
</evidence>
<feature type="non-terminal residue" evidence="1">
    <location>
        <position position="319"/>
    </location>
</feature>
<name>A0A8S3ZVN8_9EUPU</name>
<dbReference type="Proteomes" id="UP000678393">
    <property type="component" value="Unassembled WGS sequence"/>
</dbReference>
<keyword evidence="2" id="KW-1185">Reference proteome</keyword>
<evidence type="ECO:0000313" key="2">
    <source>
        <dbReference type="Proteomes" id="UP000678393"/>
    </source>
</evidence>